<dbReference type="GO" id="GO:0016301">
    <property type="term" value="F:kinase activity"/>
    <property type="evidence" value="ECO:0007669"/>
    <property type="project" value="UniProtKB-KW"/>
</dbReference>
<evidence type="ECO:0000259" key="1">
    <source>
        <dbReference type="Pfam" id="PF01326"/>
    </source>
</evidence>
<organism evidence="2 3">
    <name type="scientific">Ruminococcus flavefaciens</name>
    <dbReference type="NCBI Taxonomy" id="1265"/>
    <lineage>
        <taxon>Bacteria</taxon>
        <taxon>Bacillati</taxon>
        <taxon>Bacillota</taxon>
        <taxon>Clostridia</taxon>
        <taxon>Eubacteriales</taxon>
        <taxon>Oscillospiraceae</taxon>
        <taxon>Ruminococcus</taxon>
    </lineage>
</organism>
<reference evidence="2 3" key="1">
    <citation type="submission" date="2016-10" db="EMBL/GenBank/DDBJ databases">
        <authorList>
            <person name="de Groot N.N."/>
        </authorList>
    </citation>
    <scope>NUCLEOTIDE SEQUENCE [LARGE SCALE GENOMIC DNA]</scope>
    <source>
        <strain evidence="2 3">YAD2003</strain>
    </source>
</reference>
<accession>A0A1H6LN89</accession>
<protein>
    <submittedName>
        <fullName evidence="2">Pyruvate phosphate dikinase, PEP/pyruvate binding domain</fullName>
    </submittedName>
</protein>
<dbReference type="EMBL" id="FNWV01000020">
    <property type="protein sequence ID" value="SEH86878.1"/>
    <property type="molecule type" value="Genomic_DNA"/>
</dbReference>
<keyword evidence="2" id="KW-0418">Kinase</keyword>
<dbReference type="InterPro" id="IPR013815">
    <property type="entry name" value="ATP_grasp_subdomain_1"/>
</dbReference>
<evidence type="ECO:0000313" key="2">
    <source>
        <dbReference type="EMBL" id="SEH86878.1"/>
    </source>
</evidence>
<dbReference type="AlphaFoldDB" id="A0A1H6LN89"/>
<feature type="domain" description="Pyruvate phosphate dikinase AMP/ATP-binding" evidence="1">
    <location>
        <begin position="293"/>
        <end position="401"/>
    </location>
</feature>
<name>A0A1H6LN89_RUMFL</name>
<dbReference type="Gene3D" id="3.30.1490.20">
    <property type="entry name" value="ATP-grasp fold, A domain"/>
    <property type="match status" value="1"/>
</dbReference>
<dbReference type="Pfam" id="PF01326">
    <property type="entry name" value="PPDK_N"/>
    <property type="match status" value="1"/>
</dbReference>
<evidence type="ECO:0000313" key="3">
    <source>
        <dbReference type="Proteomes" id="UP000183190"/>
    </source>
</evidence>
<sequence length="476" mass="55111">MAAFDRILSGIPEMDTALDNIRLGDNVVWRVSELSEFRLFMEPYLRQAIADGRNIIYFRFASHEPLVENCPEVKTIEVPLSHRFETFTVDIHNEIEKSGRDAFYIFDCLSELQAMWATDLMMGNFFRVTCPFLFILDTVAFFPIIRGKHSVHAINKILNTTQLFLDVYSDKKNVYVRPEKVWNRSSDTMFQPHTYEPETGRFRPILDGVKSSRFYQVLGNAQRSADDQFMDSWDRSFKKAKVLYENGVDITEQCINMCNIMMTRDKKMRQMVKKHFRPEDYFSVRDHMIGTGMIGGKACGMLLARAIIRNTEPDINEVLEPHDSFYVGSDVYYTYIVDNNFWDMRIKQRTEEGYFSLADEFAKQLMNGKFSDEMREQLTRIIEYYGQDPYIVRSSSILEDGFWQCGTLSENWEGISCHRVPPSAAFMNCMPRHMPSMGLSASIARFRSSSSITSRSGLHSPQAPIFLAEYSFGSTS</sequence>
<proteinExistence type="predicted"/>
<gene>
    <name evidence="2" type="ORF">SAMN02910265_03122</name>
</gene>
<dbReference type="InterPro" id="IPR002192">
    <property type="entry name" value="PPDK_AMP/ATP-bd"/>
</dbReference>
<keyword evidence="2" id="KW-0670">Pyruvate</keyword>
<dbReference type="GO" id="GO:0005524">
    <property type="term" value="F:ATP binding"/>
    <property type="evidence" value="ECO:0007669"/>
    <property type="project" value="InterPro"/>
</dbReference>
<keyword evidence="2" id="KW-0808">Transferase</keyword>
<dbReference type="Proteomes" id="UP000183190">
    <property type="component" value="Unassembled WGS sequence"/>
</dbReference>